<name>A0A9Q0W2Y9_SALPP</name>
<protein>
    <submittedName>
        <fullName evidence="1">Uncharacterized protein</fullName>
    </submittedName>
</protein>
<reference evidence="1" key="2">
    <citation type="journal article" date="2023" name="Int. J. Mol. Sci.">
        <title>De Novo Assembly and Annotation of 11 Diverse Shrub Willow (Salix) Genomes Reveals Novel Gene Organization in Sex-Linked Regions.</title>
        <authorList>
            <person name="Hyden B."/>
            <person name="Feng K."/>
            <person name="Yates T.B."/>
            <person name="Jawdy S."/>
            <person name="Cereghino C."/>
            <person name="Smart L.B."/>
            <person name="Muchero W."/>
        </authorList>
    </citation>
    <scope>NUCLEOTIDE SEQUENCE</scope>
    <source>
        <tissue evidence="1">Shoot tip</tissue>
    </source>
</reference>
<evidence type="ECO:0000313" key="1">
    <source>
        <dbReference type="EMBL" id="KAJ6759679.1"/>
    </source>
</evidence>
<dbReference type="EMBL" id="JAPFFK010000006">
    <property type="protein sequence ID" value="KAJ6759679.1"/>
    <property type="molecule type" value="Genomic_DNA"/>
</dbReference>
<reference evidence="1" key="1">
    <citation type="submission" date="2022-11" db="EMBL/GenBank/DDBJ databases">
        <authorList>
            <person name="Hyden B.L."/>
            <person name="Feng K."/>
            <person name="Yates T."/>
            <person name="Jawdy S."/>
            <person name="Smart L.B."/>
            <person name="Muchero W."/>
        </authorList>
    </citation>
    <scope>NUCLEOTIDE SEQUENCE</scope>
    <source>
        <tissue evidence="1">Shoot tip</tissue>
    </source>
</reference>
<evidence type="ECO:0000313" key="2">
    <source>
        <dbReference type="Proteomes" id="UP001151532"/>
    </source>
</evidence>
<gene>
    <name evidence="1" type="ORF">OIU79_024695</name>
</gene>
<proteinExistence type="predicted"/>
<accession>A0A9Q0W2Y9</accession>
<sequence length="86" mass="10610">MFNCLYSRFFLLFSKREPFHINPSFGLAKYTNSIMAVLTPIKIKKLEFSFWYLRRFRKSYMLSTKNRRPYGRVLRRWYPLLGYAHE</sequence>
<dbReference type="Proteomes" id="UP001151532">
    <property type="component" value="Chromosome 15Z"/>
</dbReference>
<organism evidence="1 2">
    <name type="scientific">Salix purpurea</name>
    <name type="common">Purple osier willow</name>
    <dbReference type="NCBI Taxonomy" id="77065"/>
    <lineage>
        <taxon>Eukaryota</taxon>
        <taxon>Viridiplantae</taxon>
        <taxon>Streptophyta</taxon>
        <taxon>Embryophyta</taxon>
        <taxon>Tracheophyta</taxon>
        <taxon>Spermatophyta</taxon>
        <taxon>Magnoliopsida</taxon>
        <taxon>eudicotyledons</taxon>
        <taxon>Gunneridae</taxon>
        <taxon>Pentapetalae</taxon>
        <taxon>rosids</taxon>
        <taxon>fabids</taxon>
        <taxon>Malpighiales</taxon>
        <taxon>Salicaceae</taxon>
        <taxon>Saliceae</taxon>
        <taxon>Salix</taxon>
    </lineage>
</organism>
<dbReference type="AlphaFoldDB" id="A0A9Q0W2Y9"/>
<keyword evidence="2" id="KW-1185">Reference proteome</keyword>
<comment type="caution">
    <text evidence="1">The sequence shown here is derived from an EMBL/GenBank/DDBJ whole genome shotgun (WGS) entry which is preliminary data.</text>
</comment>